<dbReference type="PANTHER" id="PTHR22617:SF23">
    <property type="entry name" value="CHEMOTAXIS PROTEIN CHEW"/>
    <property type="match status" value="1"/>
</dbReference>
<gene>
    <name evidence="2" type="ORF">LY28_01420</name>
</gene>
<dbReference type="PANTHER" id="PTHR22617">
    <property type="entry name" value="CHEMOTAXIS SENSOR HISTIDINE KINASE-RELATED"/>
    <property type="match status" value="1"/>
</dbReference>
<feature type="domain" description="CheW-like" evidence="1">
    <location>
        <begin position="3"/>
        <end position="143"/>
    </location>
</feature>
<dbReference type="GO" id="GO:0007165">
    <property type="term" value="P:signal transduction"/>
    <property type="evidence" value="ECO:0007669"/>
    <property type="project" value="InterPro"/>
</dbReference>
<organism evidence="2 3">
    <name type="scientific">Ruminiclostridium sufflavum DSM 19573</name>
    <dbReference type="NCBI Taxonomy" id="1121337"/>
    <lineage>
        <taxon>Bacteria</taxon>
        <taxon>Bacillati</taxon>
        <taxon>Bacillota</taxon>
        <taxon>Clostridia</taxon>
        <taxon>Eubacteriales</taxon>
        <taxon>Oscillospiraceae</taxon>
        <taxon>Ruminiclostridium</taxon>
    </lineage>
</organism>
<dbReference type="AlphaFoldDB" id="A0A318XNP9"/>
<dbReference type="Proteomes" id="UP000248132">
    <property type="component" value="Unassembled WGS sequence"/>
</dbReference>
<evidence type="ECO:0000259" key="1">
    <source>
        <dbReference type="PROSITE" id="PS50851"/>
    </source>
</evidence>
<protein>
    <submittedName>
        <fullName evidence="2">Purine-binding chemotaxis protein CheW</fullName>
    </submittedName>
</protein>
<accession>A0A318XNP9</accession>
<evidence type="ECO:0000313" key="2">
    <source>
        <dbReference type="EMBL" id="PYG88569.1"/>
    </source>
</evidence>
<dbReference type="Pfam" id="PF01584">
    <property type="entry name" value="CheW"/>
    <property type="match status" value="1"/>
</dbReference>
<dbReference type="GO" id="GO:0006935">
    <property type="term" value="P:chemotaxis"/>
    <property type="evidence" value="ECO:0007669"/>
    <property type="project" value="InterPro"/>
</dbReference>
<dbReference type="Gene3D" id="2.40.50.180">
    <property type="entry name" value="CheA-289, Domain 4"/>
    <property type="match status" value="1"/>
</dbReference>
<sequence length="154" mass="17599">MTDIQVVIFNLNDELCSVDTSIVYKIEKYGEVSLVPQMPDYIKGLYNLRGKVVPIVDLNKRFNMGDSEITAKTKIIITEDDNQLFGFIVDNVMEIVTLNEKAIEKSEAVLRVNKNRYIKGIGKKDNKLFSIIDLNEILNTQEVQEVKEVISNKE</sequence>
<keyword evidence="3" id="KW-1185">Reference proteome</keyword>
<proteinExistence type="predicted"/>
<dbReference type="SUPFAM" id="SSF50341">
    <property type="entry name" value="CheW-like"/>
    <property type="match status" value="1"/>
</dbReference>
<dbReference type="PROSITE" id="PS50851">
    <property type="entry name" value="CHEW"/>
    <property type="match status" value="1"/>
</dbReference>
<reference evidence="2 3" key="1">
    <citation type="submission" date="2018-06" db="EMBL/GenBank/DDBJ databases">
        <title>Genomic Encyclopedia of Type Strains, Phase I: the one thousand microbial genomes (KMG-I) project.</title>
        <authorList>
            <person name="Kyrpides N."/>
        </authorList>
    </citation>
    <scope>NUCLEOTIDE SEQUENCE [LARGE SCALE GENOMIC DNA]</scope>
    <source>
        <strain evidence="2 3">DSM 19573</strain>
    </source>
</reference>
<dbReference type="InterPro" id="IPR036061">
    <property type="entry name" value="CheW-like_dom_sf"/>
</dbReference>
<evidence type="ECO:0000313" key="3">
    <source>
        <dbReference type="Proteomes" id="UP000248132"/>
    </source>
</evidence>
<dbReference type="GO" id="GO:0005829">
    <property type="term" value="C:cytosol"/>
    <property type="evidence" value="ECO:0007669"/>
    <property type="project" value="TreeGrafter"/>
</dbReference>
<dbReference type="InterPro" id="IPR039315">
    <property type="entry name" value="CheW"/>
</dbReference>
<dbReference type="InterPro" id="IPR002545">
    <property type="entry name" value="CheW-lke_dom"/>
</dbReference>
<name>A0A318XNP9_9FIRM</name>
<dbReference type="OrthoDB" id="9794382at2"/>
<dbReference type="SMART" id="SM00260">
    <property type="entry name" value="CheW"/>
    <property type="match status" value="1"/>
</dbReference>
<comment type="caution">
    <text evidence="2">The sequence shown here is derived from an EMBL/GenBank/DDBJ whole genome shotgun (WGS) entry which is preliminary data.</text>
</comment>
<dbReference type="RefSeq" id="WP_110461461.1">
    <property type="nucleotide sequence ID" value="NZ_QKMR01000006.1"/>
</dbReference>
<dbReference type="EMBL" id="QKMR01000006">
    <property type="protein sequence ID" value="PYG88569.1"/>
    <property type="molecule type" value="Genomic_DNA"/>
</dbReference>
<dbReference type="Gene3D" id="2.30.30.40">
    <property type="entry name" value="SH3 Domains"/>
    <property type="match status" value="1"/>
</dbReference>